<evidence type="ECO:0000313" key="2">
    <source>
        <dbReference type="EMBL" id="KKS65085.1"/>
    </source>
</evidence>
<accession>A0A0G1AVF6</accession>
<gene>
    <name evidence="2" type="ORF">UV33_C0013G0015</name>
</gene>
<comment type="caution">
    <text evidence="2">The sequence shown here is derived from an EMBL/GenBank/DDBJ whole genome shotgun (WGS) entry which is preliminary data.</text>
</comment>
<name>A0A0G1AVF6_9BACT</name>
<organism evidence="2 3">
    <name type="scientific">Candidatus Daviesbacteria bacterium GW2011_GWA1_42_6</name>
    <dbReference type="NCBI Taxonomy" id="1618420"/>
    <lineage>
        <taxon>Bacteria</taxon>
        <taxon>Candidatus Daviesiibacteriota</taxon>
    </lineage>
</organism>
<reference evidence="2 3" key="1">
    <citation type="journal article" date="2015" name="Nature">
        <title>rRNA introns, odd ribosomes, and small enigmatic genomes across a large radiation of phyla.</title>
        <authorList>
            <person name="Brown C.T."/>
            <person name="Hug L.A."/>
            <person name="Thomas B.C."/>
            <person name="Sharon I."/>
            <person name="Castelle C.J."/>
            <person name="Singh A."/>
            <person name="Wilkins M.J."/>
            <person name="Williams K.H."/>
            <person name="Banfield J.F."/>
        </authorList>
    </citation>
    <scope>NUCLEOTIDE SEQUENCE [LARGE SCALE GENOMIC DNA]</scope>
</reference>
<sequence>MKENLGKILGALGPIKQASEGAQTGDQCAKTEEVPDLRHISRSPFDSGVQANEDRAEGISYDPHGFVNYRGLYRPR</sequence>
<protein>
    <submittedName>
        <fullName evidence="2">Uncharacterized protein</fullName>
    </submittedName>
</protein>
<feature type="compositionally biased region" description="Basic and acidic residues" evidence="1">
    <location>
        <begin position="29"/>
        <end position="39"/>
    </location>
</feature>
<feature type="region of interest" description="Disordered" evidence="1">
    <location>
        <begin position="17"/>
        <end position="60"/>
    </location>
</feature>
<dbReference type="Proteomes" id="UP000034135">
    <property type="component" value="Unassembled WGS sequence"/>
</dbReference>
<evidence type="ECO:0000313" key="3">
    <source>
        <dbReference type="Proteomes" id="UP000034135"/>
    </source>
</evidence>
<dbReference type="EMBL" id="LCEB01000013">
    <property type="protein sequence ID" value="KKS65085.1"/>
    <property type="molecule type" value="Genomic_DNA"/>
</dbReference>
<proteinExistence type="predicted"/>
<evidence type="ECO:0000256" key="1">
    <source>
        <dbReference type="SAM" id="MobiDB-lite"/>
    </source>
</evidence>
<dbReference type="AlphaFoldDB" id="A0A0G1AVF6"/>